<gene>
    <name evidence="2" type="ORF">ACFOWD_06780</name>
</gene>
<keyword evidence="1" id="KW-0732">Signal</keyword>
<comment type="caution">
    <text evidence="2">The sequence shown here is derived from an EMBL/GenBank/DDBJ whole genome shotgun (WGS) entry which is preliminary data.</text>
</comment>
<dbReference type="RefSeq" id="WP_377409156.1">
    <property type="nucleotide sequence ID" value="NZ_JBHSCY010000001.1"/>
</dbReference>
<protein>
    <submittedName>
        <fullName evidence="2">Uncharacterized protein</fullName>
    </submittedName>
</protein>
<name>A0ABV8R866_9FLAO</name>
<evidence type="ECO:0000256" key="1">
    <source>
        <dbReference type="SAM" id="SignalP"/>
    </source>
</evidence>
<dbReference type="Proteomes" id="UP001595826">
    <property type="component" value="Unassembled WGS sequence"/>
</dbReference>
<sequence>MKLLYQKVKKRLQFYGLLLFSIATSFCCYAQEENLDDIDGLIDELFFNDQQFLDELIEGGLTYNFLYTSVSYNTNTFFSGRDSGTDQFNIIPQVSYYHSSGFNASISGIYYQNFAPAWDFTSVSVGYFNTIGKQKNFNYNLGYTHFFYSDDFDDFTNSIDLSVGFRNTKRTLGTTLAASYLFGTDTSLQLVSNSFLNINLKRTSNLALRFRPNISFIIADQTYTFSSIIRSPLGPRIVTVVQEVFDLLNTQLSFPLSLSTKSWDFEIGYHLNLPNAVSNESNLSNTNFFSFSVGYLLDLNKN</sequence>
<evidence type="ECO:0000313" key="2">
    <source>
        <dbReference type="EMBL" id="MFC4268605.1"/>
    </source>
</evidence>
<keyword evidence="3" id="KW-1185">Reference proteome</keyword>
<feature type="chain" id="PRO_5045337719" evidence="1">
    <location>
        <begin position="31"/>
        <end position="302"/>
    </location>
</feature>
<organism evidence="2 3">
    <name type="scientific">Polaribacter marinivivus</name>
    <dbReference type="NCBI Taxonomy" id="1524260"/>
    <lineage>
        <taxon>Bacteria</taxon>
        <taxon>Pseudomonadati</taxon>
        <taxon>Bacteroidota</taxon>
        <taxon>Flavobacteriia</taxon>
        <taxon>Flavobacteriales</taxon>
        <taxon>Flavobacteriaceae</taxon>
    </lineage>
</organism>
<reference evidence="3" key="1">
    <citation type="journal article" date="2019" name="Int. J. Syst. Evol. Microbiol.">
        <title>The Global Catalogue of Microorganisms (GCM) 10K type strain sequencing project: providing services to taxonomists for standard genome sequencing and annotation.</title>
        <authorList>
            <consortium name="The Broad Institute Genomics Platform"/>
            <consortium name="The Broad Institute Genome Sequencing Center for Infectious Disease"/>
            <person name="Wu L."/>
            <person name="Ma J."/>
        </authorList>
    </citation>
    <scope>NUCLEOTIDE SEQUENCE [LARGE SCALE GENOMIC DNA]</scope>
    <source>
        <strain evidence="3">CECT 8655</strain>
    </source>
</reference>
<evidence type="ECO:0000313" key="3">
    <source>
        <dbReference type="Proteomes" id="UP001595826"/>
    </source>
</evidence>
<proteinExistence type="predicted"/>
<accession>A0ABV8R866</accession>
<dbReference type="EMBL" id="JBHSCY010000001">
    <property type="protein sequence ID" value="MFC4268605.1"/>
    <property type="molecule type" value="Genomic_DNA"/>
</dbReference>
<feature type="signal peptide" evidence="1">
    <location>
        <begin position="1"/>
        <end position="30"/>
    </location>
</feature>